<reference evidence="1 2" key="1">
    <citation type="journal article" date="2018" name="MBio">
        <title>Comparative Genomics Reveals the Core Gene Toolbox for the Fungus-Insect Symbiosis.</title>
        <authorList>
            <person name="Wang Y."/>
            <person name="Stata M."/>
            <person name="Wang W."/>
            <person name="Stajich J.E."/>
            <person name="White M.M."/>
            <person name="Moncalvo J.M."/>
        </authorList>
    </citation>
    <scope>NUCLEOTIDE SEQUENCE [LARGE SCALE GENOMIC DNA]</scope>
    <source>
        <strain evidence="1 2">SC-DP-2</strain>
    </source>
</reference>
<dbReference type="GO" id="GO:0005762">
    <property type="term" value="C:mitochondrial large ribosomal subunit"/>
    <property type="evidence" value="ECO:0007669"/>
    <property type="project" value="TreeGrafter"/>
</dbReference>
<dbReference type="AlphaFoldDB" id="A0A2T9ZI26"/>
<keyword evidence="2" id="KW-1185">Reference proteome</keyword>
<evidence type="ECO:0000313" key="1">
    <source>
        <dbReference type="EMBL" id="PVV04245.1"/>
    </source>
</evidence>
<proteinExistence type="predicted"/>
<dbReference type="Proteomes" id="UP000245609">
    <property type="component" value="Unassembled WGS sequence"/>
</dbReference>
<dbReference type="PANTHER" id="PTHR28266:SF1">
    <property type="entry name" value="LARGE RIBOSOMAL SUBUNIT PROTEIN ML58"/>
    <property type="match status" value="1"/>
</dbReference>
<organism evidence="1 2">
    <name type="scientific">Smittium megazygosporum</name>
    <dbReference type="NCBI Taxonomy" id="133381"/>
    <lineage>
        <taxon>Eukaryota</taxon>
        <taxon>Fungi</taxon>
        <taxon>Fungi incertae sedis</taxon>
        <taxon>Zoopagomycota</taxon>
        <taxon>Kickxellomycotina</taxon>
        <taxon>Harpellomycetes</taxon>
        <taxon>Harpellales</taxon>
        <taxon>Legeriomycetaceae</taxon>
        <taxon>Smittium</taxon>
    </lineage>
</organism>
<accession>A0A2T9ZI26</accession>
<sequence>MFKSIARQSMNTARVYSGLVVQNLRFVQISPFSSSNLVSAKQAKDSEQNFSSSPEEPFIVSRFGTKIFHRHTMPDKSVFEARIPIIEEAPTITYDMLPPPINKSVKADGSYTIDKFDESQIEEIKRLRKEDPAHWTRGILAKKFGCKSIVISKITKCPSWRLEEIRSENDQKWLKMGFKKRLILTNRLKRRLAW</sequence>
<comment type="caution">
    <text evidence="1">The sequence shown here is derived from an EMBL/GenBank/DDBJ whole genome shotgun (WGS) entry which is preliminary data.</text>
</comment>
<name>A0A2T9ZI26_9FUNG</name>
<dbReference type="Pfam" id="PF12824">
    <property type="entry name" value="MRP-L20"/>
    <property type="match status" value="1"/>
</dbReference>
<dbReference type="EMBL" id="MBFS01000145">
    <property type="protein sequence ID" value="PVV04245.1"/>
    <property type="molecule type" value="Genomic_DNA"/>
</dbReference>
<dbReference type="PANTHER" id="PTHR28266">
    <property type="entry name" value="54S RIBOSOMAL PROTEIN L20, MITOCHONDRIAL"/>
    <property type="match status" value="1"/>
</dbReference>
<protein>
    <submittedName>
        <fullName evidence="1">Uncharacterized protein</fullName>
    </submittedName>
</protein>
<dbReference type="STRING" id="133381.A0A2T9ZI26"/>
<dbReference type="GO" id="GO:0003735">
    <property type="term" value="F:structural constituent of ribosome"/>
    <property type="evidence" value="ECO:0007669"/>
    <property type="project" value="TreeGrafter"/>
</dbReference>
<evidence type="ECO:0000313" key="2">
    <source>
        <dbReference type="Proteomes" id="UP000245609"/>
    </source>
</evidence>
<dbReference type="InterPro" id="IPR024388">
    <property type="entry name" value="Ribosomal_mL58"/>
</dbReference>
<dbReference type="OrthoDB" id="6021263at2759"/>
<gene>
    <name evidence="1" type="ORF">BB560_001264</name>
</gene>